<dbReference type="EMBL" id="HBFX01044767">
    <property type="protein sequence ID" value="CAD8975871.1"/>
    <property type="molecule type" value="Transcribed_RNA"/>
</dbReference>
<dbReference type="PANTHER" id="PTHR48013">
    <property type="entry name" value="DUAL SPECIFICITY MITOGEN-ACTIVATED PROTEIN KINASE KINASE 5-RELATED"/>
    <property type="match status" value="1"/>
</dbReference>
<evidence type="ECO:0000256" key="11">
    <source>
        <dbReference type="RuleBase" id="RU000304"/>
    </source>
</evidence>
<organism evidence="13">
    <name type="scientific">Hemiselmis andersenii</name>
    <name type="common">Cryptophyte alga</name>
    <dbReference type="NCBI Taxonomy" id="464988"/>
    <lineage>
        <taxon>Eukaryota</taxon>
        <taxon>Cryptophyceae</taxon>
        <taxon>Cryptomonadales</taxon>
        <taxon>Hemiselmidaceae</taxon>
        <taxon>Hemiselmis</taxon>
    </lineage>
</organism>
<keyword evidence="1" id="KW-0808">Transferase</keyword>
<evidence type="ECO:0000259" key="12">
    <source>
        <dbReference type="PROSITE" id="PS50011"/>
    </source>
</evidence>
<evidence type="ECO:0000256" key="6">
    <source>
        <dbReference type="ARBA" id="ARBA00038999"/>
    </source>
</evidence>
<dbReference type="InterPro" id="IPR008271">
    <property type="entry name" value="Ser/Thr_kinase_AS"/>
</dbReference>
<evidence type="ECO:0000256" key="9">
    <source>
        <dbReference type="ARBA" id="ARBA00051693"/>
    </source>
</evidence>
<gene>
    <name evidence="14" type="ORF">HAND00432_LOCUS26876</name>
    <name evidence="13" type="ORF">HAND1043_LOCUS12002</name>
</gene>
<dbReference type="EC" id="2.7.12.2" evidence="6"/>
<dbReference type="GO" id="GO:0004708">
    <property type="term" value="F:MAP kinase kinase activity"/>
    <property type="evidence" value="ECO:0007669"/>
    <property type="project" value="UniProtKB-EC"/>
</dbReference>
<comment type="similarity">
    <text evidence="5">Belongs to the protein kinase superfamily. STE Ser/Thr protein kinase family. MAP kinase kinase subfamily.</text>
</comment>
<protein>
    <recommendedName>
        <fullName evidence="6">mitogen-activated protein kinase kinase</fullName>
        <ecNumber evidence="6">2.7.12.2</ecNumber>
    </recommendedName>
</protein>
<dbReference type="AlphaFoldDB" id="A0A6U2B852"/>
<keyword evidence="11" id="KW-0723">Serine/threonine-protein kinase</keyword>
<dbReference type="PROSITE" id="PS00107">
    <property type="entry name" value="PROTEIN_KINASE_ATP"/>
    <property type="match status" value="1"/>
</dbReference>
<evidence type="ECO:0000313" key="14">
    <source>
        <dbReference type="EMBL" id="CAD8975871.1"/>
    </source>
</evidence>
<dbReference type="Pfam" id="PF00069">
    <property type="entry name" value="Pkinase"/>
    <property type="match status" value="1"/>
</dbReference>
<evidence type="ECO:0000256" key="10">
    <source>
        <dbReference type="PROSITE-ProRule" id="PRU10141"/>
    </source>
</evidence>
<keyword evidence="3" id="KW-0418">Kinase</keyword>
<accession>A0A6U2B852</accession>
<dbReference type="InterPro" id="IPR017441">
    <property type="entry name" value="Protein_kinase_ATP_BS"/>
</dbReference>
<sequence>MEETWEVDPLSVVCKAKLGKGQSGDVHLAQDASGRQLALKTVPITLQTKDVAQLLQQLKELYNSRHPNVTAFYGAAYDETSSVVMIACEYMDMKSLKDVLVKAKTLPEAVMGNCALQVVRGLRYLHSERRIIHRDIKPNNVLVNSSGAFKITDFGMSKELSNAFSAGQTWIGTNAYMSPERVGGLDYSFNADVWSLGLMTYQCCTGMAPYQGSNTFELLDQIVDGDPPMLPKGQFSNEACDFVSLCLKKGHNERPGCDFLISHPFAKKYADTDVRGWLQRLAEGGGGAEMQMD</sequence>
<evidence type="ECO:0000256" key="7">
    <source>
        <dbReference type="ARBA" id="ARBA00049014"/>
    </source>
</evidence>
<comment type="catalytic activity">
    <reaction evidence="8">
        <text>L-threonyl-[protein] + ATP = O-phospho-L-threonyl-[protein] + ADP + H(+)</text>
        <dbReference type="Rhea" id="RHEA:46608"/>
        <dbReference type="Rhea" id="RHEA-COMP:11060"/>
        <dbReference type="Rhea" id="RHEA-COMP:11605"/>
        <dbReference type="ChEBI" id="CHEBI:15378"/>
        <dbReference type="ChEBI" id="CHEBI:30013"/>
        <dbReference type="ChEBI" id="CHEBI:30616"/>
        <dbReference type="ChEBI" id="CHEBI:61977"/>
        <dbReference type="ChEBI" id="CHEBI:456216"/>
        <dbReference type="EC" id="2.7.12.2"/>
    </reaction>
</comment>
<dbReference type="PROSITE" id="PS50011">
    <property type="entry name" value="PROTEIN_KINASE_DOM"/>
    <property type="match status" value="1"/>
</dbReference>
<evidence type="ECO:0000313" key="13">
    <source>
        <dbReference type="EMBL" id="CAD8745507.1"/>
    </source>
</evidence>
<feature type="binding site" evidence="10">
    <location>
        <position position="40"/>
    </location>
    <ligand>
        <name>ATP</name>
        <dbReference type="ChEBI" id="CHEBI:30616"/>
    </ligand>
</feature>
<dbReference type="InterPro" id="IPR000719">
    <property type="entry name" value="Prot_kinase_dom"/>
</dbReference>
<proteinExistence type="inferred from homology"/>
<feature type="domain" description="Protein kinase" evidence="12">
    <location>
        <begin position="12"/>
        <end position="266"/>
    </location>
</feature>
<dbReference type="GO" id="GO:0005524">
    <property type="term" value="F:ATP binding"/>
    <property type="evidence" value="ECO:0007669"/>
    <property type="project" value="UniProtKB-UniRule"/>
</dbReference>
<dbReference type="PROSITE" id="PS00108">
    <property type="entry name" value="PROTEIN_KINASE_ST"/>
    <property type="match status" value="1"/>
</dbReference>
<reference evidence="13" key="1">
    <citation type="submission" date="2021-01" db="EMBL/GenBank/DDBJ databases">
        <authorList>
            <person name="Corre E."/>
            <person name="Pelletier E."/>
            <person name="Niang G."/>
            <person name="Scheremetjew M."/>
            <person name="Finn R."/>
            <person name="Kale V."/>
            <person name="Holt S."/>
            <person name="Cochrane G."/>
            <person name="Meng A."/>
            <person name="Brown T."/>
            <person name="Cohen L."/>
        </authorList>
    </citation>
    <scope>NUCLEOTIDE SEQUENCE</scope>
    <source>
        <strain evidence="13">CCMP441</strain>
        <strain evidence="14">CCMP644</strain>
    </source>
</reference>
<dbReference type="Gene3D" id="1.10.510.10">
    <property type="entry name" value="Transferase(Phosphotransferase) domain 1"/>
    <property type="match status" value="1"/>
</dbReference>
<dbReference type="PANTHER" id="PTHR48013:SF9">
    <property type="entry name" value="DUAL SPECIFICITY MITOGEN-ACTIVATED PROTEIN KINASE KINASE 5"/>
    <property type="match status" value="1"/>
</dbReference>
<keyword evidence="4 10" id="KW-0067">ATP-binding</keyword>
<comment type="catalytic activity">
    <reaction evidence="7">
        <text>L-seryl-[protein] + ATP = O-phospho-L-seryl-[protein] + ADP + H(+)</text>
        <dbReference type="Rhea" id="RHEA:17989"/>
        <dbReference type="Rhea" id="RHEA-COMP:9863"/>
        <dbReference type="Rhea" id="RHEA-COMP:11604"/>
        <dbReference type="ChEBI" id="CHEBI:15378"/>
        <dbReference type="ChEBI" id="CHEBI:29999"/>
        <dbReference type="ChEBI" id="CHEBI:30616"/>
        <dbReference type="ChEBI" id="CHEBI:83421"/>
        <dbReference type="ChEBI" id="CHEBI:456216"/>
        <dbReference type="EC" id="2.7.12.2"/>
    </reaction>
</comment>
<name>A0A6U2B852_HEMAN</name>
<keyword evidence="2 10" id="KW-0547">Nucleotide-binding</keyword>
<evidence type="ECO:0000256" key="3">
    <source>
        <dbReference type="ARBA" id="ARBA00022777"/>
    </source>
</evidence>
<dbReference type="InterPro" id="IPR011009">
    <property type="entry name" value="Kinase-like_dom_sf"/>
</dbReference>
<dbReference type="SMART" id="SM00220">
    <property type="entry name" value="S_TKc"/>
    <property type="match status" value="1"/>
</dbReference>
<dbReference type="EMBL" id="HBFK01019377">
    <property type="protein sequence ID" value="CAD8745507.1"/>
    <property type="molecule type" value="Transcribed_RNA"/>
</dbReference>
<evidence type="ECO:0000256" key="5">
    <source>
        <dbReference type="ARBA" id="ARBA00038035"/>
    </source>
</evidence>
<comment type="catalytic activity">
    <reaction evidence="9">
        <text>L-tyrosyl-[protein] + ATP = O-phospho-L-tyrosyl-[protein] + ADP + H(+)</text>
        <dbReference type="Rhea" id="RHEA:10596"/>
        <dbReference type="Rhea" id="RHEA-COMP:10136"/>
        <dbReference type="Rhea" id="RHEA-COMP:20101"/>
        <dbReference type="ChEBI" id="CHEBI:15378"/>
        <dbReference type="ChEBI" id="CHEBI:30616"/>
        <dbReference type="ChEBI" id="CHEBI:46858"/>
        <dbReference type="ChEBI" id="CHEBI:61978"/>
        <dbReference type="ChEBI" id="CHEBI:456216"/>
        <dbReference type="EC" id="2.7.12.2"/>
    </reaction>
</comment>
<evidence type="ECO:0000256" key="1">
    <source>
        <dbReference type="ARBA" id="ARBA00022679"/>
    </source>
</evidence>
<evidence type="ECO:0000256" key="2">
    <source>
        <dbReference type="ARBA" id="ARBA00022741"/>
    </source>
</evidence>
<dbReference type="SUPFAM" id="SSF56112">
    <property type="entry name" value="Protein kinase-like (PK-like)"/>
    <property type="match status" value="1"/>
</dbReference>
<evidence type="ECO:0000256" key="8">
    <source>
        <dbReference type="ARBA" id="ARBA00049299"/>
    </source>
</evidence>
<dbReference type="GO" id="GO:0004674">
    <property type="term" value="F:protein serine/threonine kinase activity"/>
    <property type="evidence" value="ECO:0007669"/>
    <property type="project" value="UniProtKB-KW"/>
</dbReference>
<evidence type="ECO:0000256" key="4">
    <source>
        <dbReference type="ARBA" id="ARBA00022840"/>
    </source>
</evidence>
<dbReference type="Gene3D" id="3.30.200.20">
    <property type="entry name" value="Phosphorylase Kinase, domain 1"/>
    <property type="match status" value="1"/>
</dbReference>